<keyword evidence="1" id="KW-0812">Transmembrane</keyword>
<proteinExistence type="predicted"/>
<feature type="transmembrane region" description="Helical" evidence="1">
    <location>
        <begin position="6"/>
        <end position="28"/>
    </location>
</feature>
<keyword evidence="1" id="KW-1133">Transmembrane helix</keyword>
<reference evidence="2 3" key="1">
    <citation type="submission" date="2012-08" db="EMBL/GenBank/DDBJ databases">
        <title>Whole genome shotgun sequence of Austwickia chelonae NBRC 105200.</title>
        <authorList>
            <person name="Yoshida I."/>
            <person name="Hosoyama A."/>
            <person name="Tsuchikane K."/>
            <person name="Katsumata H."/>
            <person name="Ando Y."/>
            <person name="Ohji S."/>
            <person name="Hamada M."/>
            <person name="Tamura T."/>
            <person name="Yamazoe A."/>
            <person name="Yamazaki S."/>
            <person name="Fujita N."/>
        </authorList>
    </citation>
    <scope>NUCLEOTIDE SEQUENCE [LARGE SCALE GENOMIC DNA]</scope>
    <source>
        <strain evidence="2 3">NBRC 105200</strain>
    </source>
</reference>
<evidence type="ECO:0000256" key="1">
    <source>
        <dbReference type="SAM" id="Phobius"/>
    </source>
</evidence>
<dbReference type="PANTHER" id="PTHR34978">
    <property type="entry name" value="POSSIBLE SENSOR-TRANSDUCER PROTEIN BLAR"/>
    <property type="match status" value="1"/>
</dbReference>
<dbReference type="PANTHER" id="PTHR34978:SF3">
    <property type="entry name" value="SLR0241 PROTEIN"/>
    <property type="match status" value="1"/>
</dbReference>
<comment type="caution">
    <text evidence="2">The sequence shown here is derived from an EMBL/GenBank/DDBJ whole genome shotgun (WGS) entry which is preliminary data.</text>
</comment>
<dbReference type="eggNOG" id="ENOG5034059">
    <property type="taxonomic scope" value="Bacteria"/>
</dbReference>
<dbReference type="Proteomes" id="UP000008495">
    <property type="component" value="Unassembled WGS sequence"/>
</dbReference>
<dbReference type="AlphaFoldDB" id="K6UNR8"/>
<keyword evidence="1" id="KW-0472">Membrane</keyword>
<dbReference type="CDD" id="cd07326">
    <property type="entry name" value="M56_BlaR1_MecR1_like"/>
    <property type="match status" value="1"/>
</dbReference>
<feature type="transmembrane region" description="Helical" evidence="1">
    <location>
        <begin position="183"/>
        <end position="199"/>
    </location>
</feature>
<dbReference type="STRING" id="100225.SAMN05421595_2501"/>
<dbReference type="InterPro" id="IPR052173">
    <property type="entry name" value="Beta-lactam_resp_regulator"/>
</dbReference>
<evidence type="ECO:0000313" key="2">
    <source>
        <dbReference type="EMBL" id="GAB79196.1"/>
    </source>
</evidence>
<sequence length="301" mass="32385">MTGLEWIGYPQIVLALWCPLLAFAVGNLLLRRRMPPRARFVIGVCAASTPAAALCVPYLPGLPFLGDLPWRAPLVWGISSPSIAYSGVALFLLDMATLFLLAGPCIGMAVQAVRVCRSHRKLVALPGYQVDGLRVVTGRSQGRTACTSGLFRPVIHVGEGIHRSSQASAVIAHERAHARARHLLWISLAEGLTMAWVWMPGRRRLITHIRLAAELWADEEARCRVGDRELAQALLAQLGGSLSDPVVPGRRPTSSAVGFSTADMLLVRAEALTCPPVQWSRRTTSSVVAMAAAAGLLVVLL</sequence>
<evidence type="ECO:0008006" key="4">
    <source>
        <dbReference type="Google" id="ProtNLM"/>
    </source>
</evidence>
<evidence type="ECO:0000313" key="3">
    <source>
        <dbReference type="Proteomes" id="UP000008495"/>
    </source>
</evidence>
<feature type="transmembrane region" description="Helical" evidence="1">
    <location>
        <begin position="83"/>
        <end position="110"/>
    </location>
</feature>
<name>K6UNR8_9MICO</name>
<organism evidence="2 3">
    <name type="scientific">Austwickia chelonae NBRC 105200</name>
    <dbReference type="NCBI Taxonomy" id="1184607"/>
    <lineage>
        <taxon>Bacteria</taxon>
        <taxon>Bacillati</taxon>
        <taxon>Actinomycetota</taxon>
        <taxon>Actinomycetes</taxon>
        <taxon>Micrococcales</taxon>
        <taxon>Dermatophilaceae</taxon>
        <taxon>Austwickia</taxon>
    </lineage>
</organism>
<keyword evidence="3" id="KW-1185">Reference proteome</keyword>
<protein>
    <recommendedName>
        <fullName evidence="4">Peptidase M56 domain-containing protein</fullName>
    </recommendedName>
</protein>
<dbReference type="RefSeq" id="WP_006503953.1">
    <property type="nucleotide sequence ID" value="NZ_BAGZ01000021.1"/>
</dbReference>
<dbReference type="EMBL" id="BAGZ01000021">
    <property type="protein sequence ID" value="GAB79196.1"/>
    <property type="molecule type" value="Genomic_DNA"/>
</dbReference>
<feature type="transmembrane region" description="Helical" evidence="1">
    <location>
        <begin position="40"/>
        <end position="59"/>
    </location>
</feature>
<dbReference type="OrthoDB" id="4336034at2"/>
<gene>
    <name evidence="2" type="ORF">AUCHE_21_00210</name>
</gene>
<accession>K6UNR8</accession>